<organism evidence="2 3">
    <name type="scientific">Ceriporiopsis subvermispora (strain B)</name>
    <name type="common">White-rot fungus</name>
    <name type="synonym">Gelatoporia subvermispora</name>
    <dbReference type="NCBI Taxonomy" id="914234"/>
    <lineage>
        <taxon>Eukaryota</taxon>
        <taxon>Fungi</taxon>
        <taxon>Dikarya</taxon>
        <taxon>Basidiomycota</taxon>
        <taxon>Agaricomycotina</taxon>
        <taxon>Agaricomycetes</taxon>
        <taxon>Polyporales</taxon>
        <taxon>Gelatoporiaceae</taxon>
        <taxon>Gelatoporia</taxon>
    </lineage>
</organism>
<feature type="region of interest" description="Disordered" evidence="1">
    <location>
        <begin position="1"/>
        <end position="143"/>
    </location>
</feature>
<feature type="compositionally biased region" description="Polar residues" evidence="1">
    <location>
        <begin position="1"/>
        <end position="16"/>
    </location>
</feature>
<evidence type="ECO:0000313" key="2">
    <source>
        <dbReference type="EMBL" id="EMD31364.1"/>
    </source>
</evidence>
<name>M2P7R1_CERS8</name>
<feature type="non-terminal residue" evidence="2">
    <location>
        <position position="143"/>
    </location>
</feature>
<sequence>MDTSPIRQYRGQSTDYESPPASNPAGTTIERPLQSPTGGPMHSPSHFSTASSDVRMSDGQRSPGMPLVTPGVNTISLNRRTSQGSHGSSRMSVDLQKNTPSSRSMAISDDFPPRGTPTSVSMATSDDFRRRGTPNSVSMASAA</sequence>
<protein>
    <submittedName>
        <fullName evidence="2">Uncharacterized protein</fullName>
    </submittedName>
</protein>
<feature type="compositionally biased region" description="Polar residues" evidence="1">
    <location>
        <begin position="71"/>
        <end position="105"/>
    </location>
</feature>
<proteinExistence type="predicted"/>
<evidence type="ECO:0000256" key="1">
    <source>
        <dbReference type="SAM" id="MobiDB-lite"/>
    </source>
</evidence>
<gene>
    <name evidence="2" type="ORF">CERSUDRAFT_89240</name>
</gene>
<evidence type="ECO:0000313" key="3">
    <source>
        <dbReference type="Proteomes" id="UP000016930"/>
    </source>
</evidence>
<dbReference type="EMBL" id="KB445820">
    <property type="protein sequence ID" value="EMD31364.1"/>
    <property type="molecule type" value="Genomic_DNA"/>
</dbReference>
<reference evidence="2 3" key="1">
    <citation type="journal article" date="2012" name="Proc. Natl. Acad. Sci. U.S.A.">
        <title>Comparative genomics of Ceriporiopsis subvermispora and Phanerochaete chrysosporium provide insight into selective ligninolysis.</title>
        <authorList>
            <person name="Fernandez-Fueyo E."/>
            <person name="Ruiz-Duenas F.J."/>
            <person name="Ferreira P."/>
            <person name="Floudas D."/>
            <person name="Hibbett D.S."/>
            <person name="Canessa P."/>
            <person name="Larrondo L.F."/>
            <person name="James T.Y."/>
            <person name="Seelenfreund D."/>
            <person name="Lobos S."/>
            <person name="Polanco R."/>
            <person name="Tello M."/>
            <person name="Honda Y."/>
            <person name="Watanabe T."/>
            <person name="Watanabe T."/>
            <person name="Ryu J.S."/>
            <person name="Kubicek C.P."/>
            <person name="Schmoll M."/>
            <person name="Gaskell J."/>
            <person name="Hammel K.E."/>
            <person name="St John F.J."/>
            <person name="Vanden Wymelenberg A."/>
            <person name="Sabat G."/>
            <person name="Splinter BonDurant S."/>
            <person name="Syed K."/>
            <person name="Yadav J.S."/>
            <person name="Doddapaneni H."/>
            <person name="Subramanian V."/>
            <person name="Lavin J.L."/>
            <person name="Oguiza J.A."/>
            <person name="Perez G."/>
            <person name="Pisabarro A.G."/>
            <person name="Ramirez L."/>
            <person name="Santoyo F."/>
            <person name="Master E."/>
            <person name="Coutinho P.M."/>
            <person name="Henrissat B."/>
            <person name="Lombard V."/>
            <person name="Magnuson J.K."/>
            <person name="Kuees U."/>
            <person name="Hori C."/>
            <person name="Igarashi K."/>
            <person name="Samejima M."/>
            <person name="Held B.W."/>
            <person name="Barry K.W."/>
            <person name="LaButti K.M."/>
            <person name="Lapidus A."/>
            <person name="Lindquist E.A."/>
            <person name="Lucas S.M."/>
            <person name="Riley R."/>
            <person name="Salamov A.A."/>
            <person name="Hoffmeister D."/>
            <person name="Schwenk D."/>
            <person name="Hadar Y."/>
            <person name="Yarden O."/>
            <person name="de Vries R.P."/>
            <person name="Wiebenga A."/>
            <person name="Stenlid J."/>
            <person name="Eastwood D."/>
            <person name="Grigoriev I.V."/>
            <person name="Berka R.M."/>
            <person name="Blanchette R.A."/>
            <person name="Kersten P."/>
            <person name="Martinez A.T."/>
            <person name="Vicuna R."/>
            <person name="Cullen D."/>
        </authorList>
    </citation>
    <scope>NUCLEOTIDE SEQUENCE [LARGE SCALE GENOMIC DNA]</scope>
    <source>
        <strain evidence="2 3">B</strain>
    </source>
</reference>
<dbReference type="AlphaFoldDB" id="M2P7R1"/>
<feature type="compositionally biased region" description="Polar residues" evidence="1">
    <location>
        <begin position="45"/>
        <end position="54"/>
    </location>
</feature>
<accession>M2P7R1</accession>
<keyword evidence="3" id="KW-1185">Reference proteome</keyword>
<feature type="compositionally biased region" description="Polar residues" evidence="1">
    <location>
        <begin position="133"/>
        <end position="143"/>
    </location>
</feature>
<dbReference type="Proteomes" id="UP000016930">
    <property type="component" value="Unassembled WGS sequence"/>
</dbReference>
<dbReference type="HOGENOM" id="CLU_1810719_0_0_1"/>